<evidence type="ECO:0000256" key="1">
    <source>
        <dbReference type="SAM" id="MobiDB-lite"/>
    </source>
</evidence>
<name>A0A6P1E6F4_LENHI</name>
<dbReference type="RefSeq" id="WP_004466409.1">
    <property type="nucleotide sequence ID" value="NZ_CABKOL010000104.1"/>
</dbReference>
<feature type="region of interest" description="Disordered" evidence="1">
    <location>
        <begin position="37"/>
        <end position="78"/>
    </location>
</feature>
<evidence type="ECO:0000259" key="2">
    <source>
        <dbReference type="Pfam" id="PF13240"/>
    </source>
</evidence>
<feature type="domain" description="Zinc-ribbon" evidence="2">
    <location>
        <begin position="8"/>
        <end position="30"/>
    </location>
</feature>
<evidence type="ECO:0000313" key="4">
    <source>
        <dbReference type="Proteomes" id="UP000465035"/>
    </source>
</evidence>
<feature type="compositionally biased region" description="Basic residues" evidence="1">
    <location>
        <begin position="66"/>
        <end position="78"/>
    </location>
</feature>
<dbReference type="GeneID" id="69059117"/>
<organism evidence="3 4">
    <name type="scientific">Lentilactobacillus hilgardii</name>
    <name type="common">Lactobacillus hilgardii</name>
    <dbReference type="NCBI Taxonomy" id="1588"/>
    <lineage>
        <taxon>Bacteria</taxon>
        <taxon>Bacillati</taxon>
        <taxon>Bacillota</taxon>
        <taxon>Bacilli</taxon>
        <taxon>Lactobacillales</taxon>
        <taxon>Lactobacillaceae</taxon>
        <taxon>Lentilactobacillus</taxon>
    </lineage>
</organism>
<sequence length="78" mass="9106">MPTRKFAFCPYCGTKLTENQVTCPNCHRKLPIEEAAKKSRPSLNQLISNPYKEGMDRYHEKTSGTSKKKKRSFWKKLL</sequence>
<dbReference type="AlphaFoldDB" id="A0A6P1E6F4"/>
<dbReference type="Proteomes" id="UP000465035">
    <property type="component" value="Chromosome"/>
</dbReference>
<gene>
    <name evidence="3" type="ORF">GQR93_12105</name>
</gene>
<evidence type="ECO:0000313" key="3">
    <source>
        <dbReference type="EMBL" id="QHB52877.1"/>
    </source>
</evidence>
<dbReference type="EMBL" id="CP047121">
    <property type="protein sequence ID" value="QHB52877.1"/>
    <property type="molecule type" value="Genomic_DNA"/>
</dbReference>
<dbReference type="Pfam" id="PF13240">
    <property type="entry name" value="Zn_Ribbon_1"/>
    <property type="match status" value="1"/>
</dbReference>
<accession>A0A6P1E6F4</accession>
<dbReference type="InterPro" id="IPR026870">
    <property type="entry name" value="Zinc_ribbon_dom"/>
</dbReference>
<reference evidence="3 4" key="1">
    <citation type="submission" date="2019-12" db="EMBL/GenBank/DDBJ databases">
        <title>Lactobacillus hilgardii FLUB.</title>
        <authorList>
            <person name="Gustaw K."/>
        </authorList>
    </citation>
    <scope>NUCLEOTIDE SEQUENCE [LARGE SCALE GENOMIC DNA]</scope>
    <source>
        <strain evidence="3 4">FLUB</strain>
    </source>
</reference>
<proteinExistence type="predicted"/>
<feature type="compositionally biased region" description="Basic and acidic residues" evidence="1">
    <location>
        <begin position="53"/>
        <end position="62"/>
    </location>
</feature>
<protein>
    <submittedName>
        <fullName evidence="3">Zinc-ribbon domain-containing protein</fullName>
    </submittedName>
</protein>
<dbReference type="SMR" id="A0A6P1E6F4"/>